<dbReference type="CDD" id="cd16913">
    <property type="entry name" value="YkuD_like"/>
    <property type="match status" value="1"/>
</dbReference>
<keyword evidence="3" id="KW-0133">Cell shape</keyword>
<dbReference type="PANTHER" id="PTHR36699">
    <property type="entry name" value="LD-TRANSPEPTIDASE"/>
    <property type="match status" value="1"/>
</dbReference>
<dbReference type="PROSITE" id="PS52029">
    <property type="entry name" value="LD_TPASE"/>
    <property type="match status" value="1"/>
</dbReference>
<sequence>MVQLGGNLKLKVVIIVVFIIGVLLAYSIYAINSMDSDRASKAISKHKPILAEQLEQYGLNLGDPVFIRIFKQSAELEVFVQRQNDHTFQLFRTYRICDFSGALGPKIKEGDHQSPEGFYYVKANQLNPLSSYHLSFNLGFPNKYDRYHGRTGSFLMVHGNCVSIGCYAMTDDKIEEIYTLVHSALAGGQAFFRVHAFPFRMTDENMAKYTQNKWHDYWLNLKQGYDFFESHQVPPDVNVKSGIYVFSID</sequence>
<evidence type="ECO:0000259" key="7">
    <source>
        <dbReference type="PROSITE" id="PS52029"/>
    </source>
</evidence>
<keyword evidence="5" id="KW-0961">Cell wall biogenesis/degradation</keyword>
<dbReference type="GO" id="GO:0071555">
    <property type="term" value="P:cell wall organization"/>
    <property type="evidence" value="ECO:0007669"/>
    <property type="project" value="UniProtKB-KW"/>
</dbReference>
<evidence type="ECO:0000256" key="2">
    <source>
        <dbReference type="ARBA" id="ARBA00022679"/>
    </source>
</evidence>
<dbReference type="GO" id="GO:0009252">
    <property type="term" value="P:peptidoglycan biosynthetic process"/>
    <property type="evidence" value="ECO:0007669"/>
    <property type="project" value="UniProtKB-UniPathway"/>
</dbReference>
<dbReference type="GO" id="GO:0008360">
    <property type="term" value="P:regulation of cell shape"/>
    <property type="evidence" value="ECO:0007669"/>
    <property type="project" value="UniProtKB-KW"/>
</dbReference>
<dbReference type="AlphaFoldDB" id="A0A3B0VKR8"/>
<dbReference type="SUPFAM" id="SSF141523">
    <property type="entry name" value="L,D-transpeptidase catalytic domain-like"/>
    <property type="match status" value="1"/>
</dbReference>
<dbReference type="Pfam" id="PF03734">
    <property type="entry name" value="YkuD"/>
    <property type="match status" value="1"/>
</dbReference>
<comment type="pathway">
    <text evidence="1">Cell wall biogenesis; peptidoglycan biosynthesis.</text>
</comment>
<evidence type="ECO:0000256" key="1">
    <source>
        <dbReference type="ARBA" id="ARBA00004752"/>
    </source>
</evidence>
<accession>A0A3B0VKR8</accession>
<evidence type="ECO:0000256" key="4">
    <source>
        <dbReference type="ARBA" id="ARBA00022984"/>
    </source>
</evidence>
<keyword evidence="6" id="KW-0472">Membrane</keyword>
<evidence type="ECO:0000313" key="8">
    <source>
        <dbReference type="EMBL" id="VAW39632.1"/>
    </source>
</evidence>
<dbReference type="GO" id="GO:0016740">
    <property type="term" value="F:transferase activity"/>
    <property type="evidence" value="ECO:0007669"/>
    <property type="project" value="UniProtKB-KW"/>
</dbReference>
<dbReference type="EMBL" id="UOEW01000238">
    <property type="protein sequence ID" value="VAW39632.1"/>
    <property type="molecule type" value="Genomic_DNA"/>
</dbReference>
<feature type="domain" description="L,D-TPase catalytic" evidence="7">
    <location>
        <begin position="65"/>
        <end position="197"/>
    </location>
</feature>
<dbReference type="UniPathway" id="UPA00219"/>
<keyword evidence="6" id="KW-0812">Transmembrane</keyword>
<keyword evidence="4" id="KW-0573">Peptidoglycan synthesis</keyword>
<protein>
    <submittedName>
        <fullName evidence="8">Probable exported protein STY0357</fullName>
    </submittedName>
</protein>
<evidence type="ECO:0000256" key="6">
    <source>
        <dbReference type="SAM" id="Phobius"/>
    </source>
</evidence>
<organism evidence="8">
    <name type="scientific">hydrothermal vent metagenome</name>
    <dbReference type="NCBI Taxonomy" id="652676"/>
    <lineage>
        <taxon>unclassified sequences</taxon>
        <taxon>metagenomes</taxon>
        <taxon>ecological metagenomes</taxon>
    </lineage>
</organism>
<reference evidence="8" key="1">
    <citation type="submission" date="2018-06" db="EMBL/GenBank/DDBJ databases">
        <authorList>
            <person name="Zhirakovskaya E."/>
        </authorList>
    </citation>
    <scope>NUCLEOTIDE SEQUENCE</scope>
</reference>
<proteinExistence type="predicted"/>
<dbReference type="InterPro" id="IPR038063">
    <property type="entry name" value="Transpep_catalytic_dom"/>
</dbReference>
<evidence type="ECO:0000256" key="3">
    <source>
        <dbReference type="ARBA" id="ARBA00022960"/>
    </source>
</evidence>
<feature type="transmembrane region" description="Helical" evidence="6">
    <location>
        <begin position="12"/>
        <end position="31"/>
    </location>
</feature>
<evidence type="ECO:0000256" key="5">
    <source>
        <dbReference type="ARBA" id="ARBA00023316"/>
    </source>
</evidence>
<dbReference type="PANTHER" id="PTHR36699:SF1">
    <property type="entry name" value="L,D-TRANSPEPTIDASE YAFK-RELATED"/>
    <property type="match status" value="1"/>
</dbReference>
<dbReference type="InterPro" id="IPR005490">
    <property type="entry name" value="LD_TPept_cat_dom"/>
</dbReference>
<keyword evidence="6" id="KW-1133">Transmembrane helix</keyword>
<name>A0A3B0VKR8_9ZZZZ</name>
<gene>
    <name evidence="8" type="ORF">MNBD_GAMMA01-57</name>
</gene>
<keyword evidence="2" id="KW-0808">Transferase</keyword>